<dbReference type="CDD" id="cd00051">
    <property type="entry name" value="EFh"/>
    <property type="match status" value="1"/>
</dbReference>
<evidence type="ECO:0000259" key="4">
    <source>
        <dbReference type="PROSITE" id="PS50222"/>
    </source>
</evidence>
<reference evidence="5" key="1">
    <citation type="submission" date="2020-06" db="EMBL/GenBank/DDBJ databases">
        <authorList>
            <person name="Li T."/>
            <person name="Hu X."/>
            <person name="Zhang T."/>
            <person name="Song X."/>
            <person name="Zhang H."/>
            <person name="Dai N."/>
            <person name="Sheng W."/>
            <person name="Hou X."/>
            <person name="Wei L."/>
        </authorList>
    </citation>
    <scope>NUCLEOTIDE SEQUENCE</scope>
    <source>
        <strain evidence="5">3651</strain>
        <tissue evidence="5">Leaf</tissue>
    </source>
</reference>
<dbReference type="PANTHER" id="PTHR10891">
    <property type="entry name" value="EF-HAND CALCIUM-BINDING DOMAIN CONTAINING PROTEIN"/>
    <property type="match status" value="1"/>
</dbReference>
<feature type="domain" description="EF-hand" evidence="4">
    <location>
        <begin position="4"/>
        <end position="39"/>
    </location>
</feature>
<dbReference type="Pfam" id="PF13405">
    <property type="entry name" value="EF-hand_6"/>
    <property type="match status" value="1"/>
</dbReference>
<dbReference type="PROSITE" id="PS50222">
    <property type="entry name" value="EF_HAND_2"/>
    <property type="match status" value="3"/>
</dbReference>
<dbReference type="AlphaFoldDB" id="A0AAE1YG82"/>
<evidence type="ECO:0000256" key="1">
    <source>
        <dbReference type="ARBA" id="ARBA00022723"/>
    </source>
</evidence>
<dbReference type="PROSITE" id="PS00018">
    <property type="entry name" value="EF_HAND_1"/>
    <property type="match status" value="2"/>
</dbReference>
<proteinExistence type="predicted"/>
<dbReference type="InterPro" id="IPR039647">
    <property type="entry name" value="EF_hand_pair_protein_CML-like"/>
</dbReference>
<comment type="caution">
    <text evidence="5">The sequence shown here is derived from an EMBL/GenBank/DDBJ whole genome shotgun (WGS) entry which is preliminary data.</text>
</comment>
<feature type="domain" description="EF-hand" evidence="4">
    <location>
        <begin position="122"/>
        <end position="157"/>
    </location>
</feature>
<feature type="domain" description="EF-hand" evidence="4">
    <location>
        <begin position="84"/>
        <end position="119"/>
    </location>
</feature>
<evidence type="ECO:0000313" key="6">
    <source>
        <dbReference type="Proteomes" id="UP001293254"/>
    </source>
</evidence>
<evidence type="ECO:0000256" key="3">
    <source>
        <dbReference type="ARBA" id="ARBA00022837"/>
    </source>
</evidence>
<accession>A0AAE1YG82</accession>
<dbReference type="Pfam" id="PF13499">
    <property type="entry name" value="EF-hand_7"/>
    <property type="match status" value="1"/>
</dbReference>
<gene>
    <name evidence="5" type="ORF">Salat_1260600</name>
</gene>
<keyword evidence="3" id="KW-0106">Calcium</keyword>
<sequence length="162" mass="18843">MSPISPDDLHRIFKNLDKNNKGLVSTQELHHLLEKIGIHTTLEELEKFVGRTSLDYIDFLFFYDAMVKAKMAEQEEEEAHDHDHHENDLFKAFKVFDLNGDGYISCEELQSVLSRLGLWDKKNGHDCKDMIRVYDENSDGVLDFQEFKNMMSVPPTSHHSET</sequence>
<keyword evidence="2" id="KW-0677">Repeat</keyword>
<protein>
    <submittedName>
        <fullName evidence="5">Calcium-binding protein CML44</fullName>
    </submittedName>
</protein>
<dbReference type="InterPro" id="IPR018247">
    <property type="entry name" value="EF_Hand_1_Ca_BS"/>
</dbReference>
<dbReference type="SUPFAM" id="SSF47473">
    <property type="entry name" value="EF-hand"/>
    <property type="match status" value="1"/>
</dbReference>
<evidence type="ECO:0000313" key="5">
    <source>
        <dbReference type="EMBL" id="KAK4429600.1"/>
    </source>
</evidence>
<dbReference type="SMART" id="SM00054">
    <property type="entry name" value="EFh"/>
    <property type="match status" value="3"/>
</dbReference>
<organism evidence="5 6">
    <name type="scientific">Sesamum alatum</name>
    <dbReference type="NCBI Taxonomy" id="300844"/>
    <lineage>
        <taxon>Eukaryota</taxon>
        <taxon>Viridiplantae</taxon>
        <taxon>Streptophyta</taxon>
        <taxon>Embryophyta</taxon>
        <taxon>Tracheophyta</taxon>
        <taxon>Spermatophyta</taxon>
        <taxon>Magnoliopsida</taxon>
        <taxon>eudicotyledons</taxon>
        <taxon>Gunneridae</taxon>
        <taxon>Pentapetalae</taxon>
        <taxon>asterids</taxon>
        <taxon>lamiids</taxon>
        <taxon>Lamiales</taxon>
        <taxon>Pedaliaceae</taxon>
        <taxon>Sesamum</taxon>
    </lineage>
</organism>
<name>A0AAE1YG82_9LAMI</name>
<reference evidence="5" key="2">
    <citation type="journal article" date="2024" name="Plant">
        <title>Genomic evolution and insights into agronomic trait innovations of Sesamum species.</title>
        <authorList>
            <person name="Miao H."/>
            <person name="Wang L."/>
            <person name="Qu L."/>
            <person name="Liu H."/>
            <person name="Sun Y."/>
            <person name="Le M."/>
            <person name="Wang Q."/>
            <person name="Wei S."/>
            <person name="Zheng Y."/>
            <person name="Lin W."/>
            <person name="Duan Y."/>
            <person name="Cao H."/>
            <person name="Xiong S."/>
            <person name="Wang X."/>
            <person name="Wei L."/>
            <person name="Li C."/>
            <person name="Ma Q."/>
            <person name="Ju M."/>
            <person name="Zhao R."/>
            <person name="Li G."/>
            <person name="Mu C."/>
            <person name="Tian Q."/>
            <person name="Mei H."/>
            <person name="Zhang T."/>
            <person name="Gao T."/>
            <person name="Zhang H."/>
        </authorList>
    </citation>
    <scope>NUCLEOTIDE SEQUENCE</scope>
    <source>
        <strain evidence="5">3651</strain>
    </source>
</reference>
<dbReference type="GO" id="GO:0005509">
    <property type="term" value="F:calcium ion binding"/>
    <property type="evidence" value="ECO:0007669"/>
    <property type="project" value="InterPro"/>
</dbReference>
<dbReference type="Gene3D" id="1.10.238.10">
    <property type="entry name" value="EF-hand"/>
    <property type="match status" value="2"/>
</dbReference>
<dbReference type="EMBL" id="JACGWO010000004">
    <property type="protein sequence ID" value="KAK4429600.1"/>
    <property type="molecule type" value="Genomic_DNA"/>
</dbReference>
<dbReference type="FunFam" id="1.10.238.10:FF:000003">
    <property type="entry name" value="Calmodulin A"/>
    <property type="match status" value="1"/>
</dbReference>
<keyword evidence="1" id="KW-0479">Metal-binding</keyword>
<dbReference type="Proteomes" id="UP001293254">
    <property type="component" value="Unassembled WGS sequence"/>
</dbReference>
<dbReference type="InterPro" id="IPR011992">
    <property type="entry name" value="EF-hand-dom_pair"/>
</dbReference>
<keyword evidence="6" id="KW-1185">Reference proteome</keyword>
<evidence type="ECO:0000256" key="2">
    <source>
        <dbReference type="ARBA" id="ARBA00022737"/>
    </source>
</evidence>
<dbReference type="InterPro" id="IPR002048">
    <property type="entry name" value="EF_hand_dom"/>
</dbReference>